<sequence>MLLAPLVGWLSTFLAGTGFIALALMPIVVEVAEKTGIRPERPLAA</sequence>
<evidence type="ECO:0000256" key="12">
    <source>
        <dbReference type="SAM" id="Phobius"/>
    </source>
</evidence>
<dbReference type="GO" id="GO:0015556">
    <property type="term" value="F:C4-dicarboxylate transmembrane transporter activity"/>
    <property type="evidence" value="ECO:0007669"/>
    <property type="project" value="InterPro"/>
</dbReference>
<dbReference type="EMBL" id="LR134182">
    <property type="protein sequence ID" value="VEB44811.1"/>
    <property type="molecule type" value="Genomic_DNA"/>
</dbReference>
<keyword evidence="4" id="KW-1003">Cell membrane</keyword>
<feature type="transmembrane region" description="Helical" evidence="12">
    <location>
        <begin position="6"/>
        <end position="29"/>
    </location>
</feature>
<dbReference type="InterPro" id="IPR004668">
    <property type="entry name" value="Anaer_Dcu_memb_transpt"/>
</dbReference>
<keyword evidence="7 12" id="KW-1133">Transmembrane helix</keyword>
<keyword evidence="8 12" id="KW-0472">Membrane</keyword>
<dbReference type="PANTHER" id="PTHR36106">
    <property type="entry name" value="ANAEROBIC C4-DICARBOXYLATE TRANSPORTER DCUB"/>
    <property type="match status" value="1"/>
</dbReference>
<evidence type="ECO:0000256" key="3">
    <source>
        <dbReference type="ARBA" id="ARBA00022448"/>
    </source>
</evidence>
<comment type="subcellular location">
    <subcellularLocation>
        <location evidence="1">Cell inner membrane</location>
        <topology evidence="1">Multi-pass membrane protein</topology>
    </subcellularLocation>
</comment>
<accession>A0A3S4HQ85</accession>
<gene>
    <name evidence="13" type="primary">dcuA_3</name>
    <name evidence="13" type="ORF">NCTC9695_05315</name>
</gene>
<comment type="catalytic activity">
    <reaction evidence="9">
        <text>L-aspartate(in) + succinate(out) = L-aspartate(out) + succinate(in)</text>
        <dbReference type="Rhea" id="RHEA:29343"/>
        <dbReference type="ChEBI" id="CHEBI:29991"/>
        <dbReference type="ChEBI" id="CHEBI:30031"/>
    </reaction>
    <physiologicalReaction direction="right-to-left" evidence="9">
        <dbReference type="Rhea" id="RHEA:29345"/>
    </physiologicalReaction>
</comment>
<evidence type="ECO:0000256" key="11">
    <source>
        <dbReference type="ARBA" id="ARBA00034287"/>
    </source>
</evidence>
<comment type="catalytic activity">
    <reaction evidence="10">
        <text>(S)-malate(in) + succinate(out) = (S)-malate(out) + succinate(in)</text>
        <dbReference type="Rhea" id="RHEA:29327"/>
        <dbReference type="ChEBI" id="CHEBI:15589"/>
        <dbReference type="ChEBI" id="CHEBI:30031"/>
    </reaction>
    <physiologicalReaction direction="right-to-left" evidence="10">
        <dbReference type="Rhea" id="RHEA:29329"/>
    </physiologicalReaction>
</comment>
<proteinExistence type="inferred from homology"/>
<protein>
    <submittedName>
        <fullName evidence="13">Anaerobic C4-dicarboxylate transporter DcuA</fullName>
    </submittedName>
</protein>
<evidence type="ECO:0000256" key="4">
    <source>
        <dbReference type="ARBA" id="ARBA00022475"/>
    </source>
</evidence>
<dbReference type="AlphaFoldDB" id="A0A3S4HQ85"/>
<evidence type="ECO:0000313" key="14">
    <source>
        <dbReference type="Proteomes" id="UP000275777"/>
    </source>
</evidence>
<organism evidence="13 14">
    <name type="scientific">Chromobacterium violaceum</name>
    <dbReference type="NCBI Taxonomy" id="536"/>
    <lineage>
        <taxon>Bacteria</taxon>
        <taxon>Pseudomonadati</taxon>
        <taxon>Pseudomonadota</taxon>
        <taxon>Betaproteobacteria</taxon>
        <taxon>Neisseriales</taxon>
        <taxon>Chromobacteriaceae</taxon>
        <taxon>Chromobacterium</taxon>
    </lineage>
</organism>
<comment type="catalytic activity">
    <reaction evidence="11">
        <text>fumarate(in) + succinate(out) = fumarate(out) + succinate(in)</text>
        <dbReference type="Rhea" id="RHEA:29323"/>
        <dbReference type="ChEBI" id="CHEBI:29806"/>
        <dbReference type="ChEBI" id="CHEBI:30031"/>
    </reaction>
    <physiologicalReaction direction="right-to-left" evidence="11">
        <dbReference type="Rhea" id="RHEA:29325"/>
    </physiologicalReaction>
</comment>
<evidence type="ECO:0000256" key="7">
    <source>
        <dbReference type="ARBA" id="ARBA00022989"/>
    </source>
</evidence>
<dbReference type="PANTHER" id="PTHR36106:SF1">
    <property type="entry name" value="ANAEROBIC C4-DICARBOXYLATE TRANSPORTER DCUB"/>
    <property type="match status" value="1"/>
</dbReference>
<evidence type="ECO:0000256" key="6">
    <source>
        <dbReference type="ARBA" id="ARBA00022692"/>
    </source>
</evidence>
<evidence type="ECO:0000313" key="13">
    <source>
        <dbReference type="EMBL" id="VEB44811.1"/>
    </source>
</evidence>
<evidence type="ECO:0000256" key="8">
    <source>
        <dbReference type="ARBA" id="ARBA00023136"/>
    </source>
</evidence>
<evidence type="ECO:0000256" key="5">
    <source>
        <dbReference type="ARBA" id="ARBA00022519"/>
    </source>
</evidence>
<name>A0A3S4HQ85_CHRVL</name>
<comment type="similarity">
    <text evidence="2">Belongs to the DcuA/DcuB transporter (TC 2.A.13.1) family.</text>
</comment>
<evidence type="ECO:0000256" key="9">
    <source>
        <dbReference type="ARBA" id="ARBA00034237"/>
    </source>
</evidence>
<dbReference type="Proteomes" id="UP000275777">
    <property type="component" value="Chromosome"/>
</dbReference>
<evidence type="ECO:0000256" key="1">
    <source>
        <dbReference type="ARBA" id="ARBA00004429"/>
    </source>
</evidence>
<dbReference type="Pfam" id="PF03605">
    <property type="entry name" value="DcuA_DcuB"/>
    <property type="match status" value="1"/>
</dbReference>
<dbReference type="GO" id="GO:0005886">
    <property type="term" value="C:plasma membrane"/>
    <property type="evidence" value="ECO:0007669"/>
    <property type="project" value="UniProtKB-SubCell"/>
</dbReference>
<evidence type="ECO:0000256" key="2">
    <source>
        <dbReference type="ARBA" id="ARBA00006413"/>
    </source>
</evidence>
<keyword evidence="5" id="KW-0997">Cell inner membrane</keyword>
<keyword evidence="3" id="KW-0813">Transport</keyword>
<keyword evidence="6 12" id="KW-0812">Transmembrane</keyword>
<evidence type="ECO:0000256" key="10">
    <source>
        <dbReference type="ARBA" id="ARBA00034284"/>
    </source>
</evidence>
<reference evidence="13 14" key="1">
    <citation type="submission" date="2018-12" db="EMBL/GenBank/DDBJ databases">
        <authorList>
            <consortium name="Pathogen Informatics"/>
        </authorList>
    </citation>
    <scope>NUCLEOTIDE SEQUENCE [LARGE SCALE GENOMIC DNA]</scope>
    <source>
        <strain evidence="13 14">NCTC9695</strain>
    </source>
</reference>